<dbReference type="OrthoDB" id="4778966at2759"/>
<feature type="compositionally biased region" description="Basic and acidic residues" evidence="2">
    <location>
        <begin position="20"/>
        <end position="33"/>
    </location>
</feature>
<dbReference type="Proteomes" id="UP000054516">
    <property type="component" value="Unassembled WGS sequence"/>
</dbReference>
<evidence type="ECO:0000256" key="2">
    <source>
        <dbReference type="SAM" id="MobiDB-lite"/>
    </source>
</evidence>
<feature type="coiled-coil region" evidence="1">
    <location>
        <begin position="241"/>
        <end position="303"/>
    </location>
</feature>
<evidence type="ECO:0000313" key="3">
    <source>
        <dbReference type="EMBL" id="GAP89513.1"/>
    </source>
</evidence>
<dbReference type="EMBL" id="DF977483">
    <property type="protein sequence ID" value="GAP89513.1"/>
    <property type="molecule type" value="Genomic_DNA"/>
</dbReference>
<keyword evidence="4" id="KW-1185">Reference proteome</keyword>
<name>A0A1W2TMF0_ROSNE</name>
<feature type="region of interest" description="Disordered" evidence="2">
    <location>
        <begin position="1"/>
        <end position="66"/>
    </location>
</feature>
<gene>
    <name evidence="3" type="ORF">SAMD00023353_3800290</name>
</gene>
<reference evidence="3" key="1">
    <citation type="submission" date="2016-03" db="EMBL/GenBank/DDBJ databases">
        <title>Draft genome sequence of Rosellinia necatrix.</title>
        <authorList>
            <person name="Kanematsu S."/>
        </authorList>
    </citation>
    <scope>NUCLEOTIDE SEQUENCE [LARGE SCALE GENOMIC DNA]</scope>
    <source>
        <strain evidence="3">W97</strain>
    </source>
</reference>
<feature type="coiled-coil region" evidence="1">
    <location>
        <begin position="178"/>
        <end position="212"/>
    </location>
</feature>
<dbReference type="AlphaFoldDB" id="A0A1W2TMF0"/>
<feature type="coiled-coil region" evidence="1">
    <location>
        <begin position="351"/>
        <end position="378"/>
    </location>
</feature>
<protein>
    <submittedName>
        <fullName evidence="3">Uncharacterized protein</fullName>
    </submittedName>
</protein>
<keyword evidence="1" id="KW-0175">Coiled coil</keyword>
<evidence type="ECO:0000256" key="1">
    <source>
        <dbReference type="SAM" id="Coils"/>
    </source>
</evidence>
<evidence type="ECO:0000313" key="4">
    <source>
        <dbReference type="Proteomes" id="UP000054516"/>
    </source>
</evidence>
<organism evidence="3">
    <name type="scientific">Rosellinia necatrix</name>
    <name type="common">White root-rot fungus</name>
    <dbReference type="NCBI Taxonomy" id="77044"/>
    <lineage>
        <taxon>Eukaryota</taxon>
        <taxon>Fungi</taxon>
        <taxon>Dikarya</taxon>
        <taxon>Ascomycota</taxon>
        <taxon>Pezizomycotina</taxon>
        <taxon>Sordariomycetes</taxon>
        <taxon>Xylariomycetidae</taxon>
        <taxon>Xylariales</taxon>
        <taxon>Xylariaceae</taxon>
        <taxon>Rosellinia</taxon>
    </lineage>
</organism>
<sequence>MSSPPSPPSSRESNGSPTRDNLEPDRDRQRLESTADGTPKAPPNDGVGAGETDESTWATFARPPPGFDLDAAVQTIKQRNGEFSLDPADAVEESVEEEIARQIAELEEIRGVPTTDKEKQRIAKTIRSLREGGWLEGLKLQLAGSDTVPIEYFNRLVAEHENTIAKVAQIKADADLQVTKKAAQAKALEDENGRLQERIETLTAQKRDLKDGLVECRQTGKDLLEELHKAKHLGESRLQAIDELKKELDSAWTNLEAARQRGDNHKNEAQSLRRQKMISDQMAQVSTDKIRRLESENKDLLEHKRELANPEGLEKQISGLTTGLAERDETIRLLKARLAEVSSASSSGHDDAAVRRSIKELQARCRELRAERDMHRDKWAKQIVSDNPDLAEFWGAVETTNREMVQLYRSIERLSRILGLGDRVLDVPEIVEKIIEQVTASVTNVLETPELTVLGLRTSNAVAQVQIEAMQRELNRASLYWAEDDIKARMSVVADEEVEGRVSAQTRAYREERQNLLNHIHDAQAAFMALAEGSADREAIEALVDRFLRPESLLPGAKSPA</sequence>
<accession>A0A1W2TMF0</accession>
<proteinExistence type="predicted"/>